<dbReference type="CDD" id="cd00085">
    <property type="entry name" value="HNHc"/>
    <property type="match status" value="1"/>
</dbReference>
<accession>A0A367YZT0</accession>
<feature type="region of interest" description="Disordered" evidence="2">
    <location>
        <begin position="246"/>
        <end position="281"/>
    </location>
</feature>
<feature type="compositionally biased region" description="Basic and acidic residues" evidence="2">
    <location>
        <begin position="478"/>
        <end position="487"/>
    </location>
</feature>
<dbReference type="SMART" id="SM00507">
    <property type="entry name" value="HNHc"/>
    <property type="match status" value="1"/>
</dbReference>
<evidence type="ECO:0000313" key="4">
    <source>
        <dbReference type="EMBL" id="RCK71009.1"/>
    </source>
</evidence>
<dbReference type="RefSeq" id="WP_114124711.1">
    <property type="nucleotide sequence ID" value="NZ_QOUI01000001.1"/>
</dbReference>
<dbReference type="Pfam" id="PF02720">
    <property type="entry name" value="DUF222"/>
    <property type="match status" value="1"/>
</dbReference>
<feature type="domain" description="HNH nuclease" evidence="3">
    <location>
        <begin position="384"/>
        <end position="435"/>
    </location>
</feature>
<sequence length="550" mass="58642">MEAARGIDATTVLAGARELHEQELSASAGLLRHAASWADLHPAVDADEAAVSTWQGRECGVPLAGEGTPQVDRACISEFAAAVGLPSESGQRLIGDALELRHRLPAVWALVQAGRVPAWRARGIAQSTSTLTLEAVAFVDRQVAAVAGRVGPRQLDRLVDAAVLEFMPEEAERRRLEAADRRHFTVRHPDDGDGGGLSYVEGTLDLVDALDLDAAISDGAVALAQAGCEQPLDVRRSMAVGELARRQPALDLGPTAEDDATTGPAVGSTTADQRGPGGSPAAGRSRVLLYLHLSADALGRTPTGAPDRAQVGWVGNTRTPVTAGQIRDWCGRPDAQVEVKPVIDLNENPSVEGYAIPDWLRERVTLRDRTCLFPFCHRPAHPRTLRAGRRGRALATPADEVPRKPTVQLDHQIPYEQGGPTSADNLVPLCPRHHNDKTHHRWRYRRLAPGVHLWTSPHGHRFLRDRDGTTALTGPPTGRRDGTRRSEQSPPPSAEPSPRTATGQTARPRGGAPPPAAPTPNGRSGAPPLRGAVATAPGERASGEHDPPPF</sequence>
<keyword evidence="4" id="KW-0378">Hydrolase</keyword>
<dbReference type="AlphaFoldDB" id="A0A367YZT0"/>
<evidence type="ECO:0000256" key="2">
    <source>
        <dbReference type="SAM" id="MobiDB-lite"/>
    </source>
</evidence>
<keyword evidence="4" id="KW-0540">Nuclease</keyword>
<evidence type="ECO:0000313" key="5">
    <source>
        <dbReference type="Proteomes" id="UP000252770"/>
    </source>
</evidence>
<comment type="caution">
    <text evidence="4">The sequence shown here is derived from an EMBL/GenBank/DDBJ whole genome shotgun (WGS) entry which is preliminary data.</text>
</comment>
<name>A0A367YZT0_9ACTN</name>
<dbReference type="InterPro" id="IPR003615">
    <property type="entry name" value="HNH_nuc"/>
</dbReference>
<evidence type="ECO:0000256" key="1">
    <source>
        <dbReference type="ARBA" id="ARBA00023450"/>
    </source>
</evidence>
<reference evidence="4 5" key="1">
    <citation type="submission" date="2018-07" db="EMBL/GenBank/DDBJ databases">
        <title>Desertimonas flava gen. nov. sp. nov.</title>
        <authorList>
            <person name="Liu S."/>
        </authorList>
    </citation>
    <scope>NUCLEOTIDE SEQUENCE [LARGE SCALE GENOMIC DNA]</scope>
    <source>
        <strain evidence="4 5">16Sb5-5</strain>
    </source>
</reference>
<evidence type="ECO:0000259" key="3">
    <source>
        <dbReference type="SMART" id="SM00507"/>
    </source>
</evidence>
<dbReference type="GO" id="GO:0004519">
    <property type="term" value="F:endonuclease activity"/>
    <property type="evidence" value="ECO:0007669"/>
    <property type="project" value="UniProtKB-KW"/>
</dbReference>
<dbReference type="Gene3D" id="1.10.30.50">
    <property type="match status" value="1"/>
</dbReference>
<organism evidence="4 5">
    <name type="scientific">Desertihabitans brevis</name>
    <dbReference type="NCBI Taxonomy" id="2268447"/>
    <lineage>
        <taxon>Bacteria</taxon>
        <taxon>Bacillati</taxon>
        <taxon>Actinomycetota</taxon>
        <taxon>Actinomycetes</taxon>
        <taxon>Propionibacteriales</taxon>
        <taxon>Propionibacteriaceae</taxon>
        <taxon>Desertihabitans</taxon>
    </lineage>
</organism>
<gene>
    <name evidence="4" type="ORF">DT076_00540</name>
</gene>
<dbReference type="Pfam" id="PF01844">
    <property type="entry name" value="HNH"/>
    <property type="match status" value="1"/>
</dbReference>
<dbReference type="GO" id="GO:0003676">
    <property type="term" value="F:nucleic acid binding"/>
    <property type="evidence" value="ECO:0007669"/>
    <property type="project" value="InterPro"/>
</dbReference>
<feature type="compositionally biased region" description="Basic and acidic residues" evidence="2">
    <location>
        <begin position="541"/>
        <end position="550"/>
    </location>
</feature>
<dbReference type="InterPro" id="IPR003870">
    <property type="entry name" value="DUF222"/>
</dbReference>
<dbReference type="EMBL" id="QOUI01000001">
    <property type="protein sequence ID" value="RCK71009.1"/>
    <property type="molecule type" value="Genomic_DNA"/>
</dbReference>
<protein>
    <submittedName>
        <fullName evidence="4">HNH endonuclease</fullName>
    </submittedName>
</protein>
<feature type="compositionally biased region" description="Low complexity" evidence="2">
    <location>
        <begin position="496"/>
        <end position="510"/>
    </location>
</feature>
<keyword evidence="4" id="KW-0255">Endonuclease</keyword>
<keyword evidence="5" id="KW-1185">Reference proteome</keyword>
<dbReference type="GO" id="GO:0008270">
    <property type="term" value="F:zinc ion binding"/>
    <property type="evidence" value="ECO:0007669"/>
    <property type="project" value="InterPro"/>
</dbReference>
<dbReference type="Proteomes" id="UP000252770">
    <property type="component" value="Unassembled WGS sequence"/>
</dbReference>
<proteinExistence type="inferred from homology"/>
<feature type="region of interest" description="Disordered" evidence="2">
    <location>
        <begin position="453"/>
        <end position="550"/>
    </location>
</feature>
<dbReference type="InterPro" id="IPR002711">
    <property type="entry name" value="HNH"/>
</dbReference>
<comment type="similarity">
    <text evidence="1">Belongs to the Rv1128c/1148c/1588c/1702c/1945/3466 family.</text>
</comment>